<evidence type="ECO:0000313" key="7">
    <source>
        <dbReference type="Proteomes" id="UP000249204"/>
    </source>
</evidence>
<dbReference type="CDD" id="cd06576">
    <property type="entry name" value="PASTA_Pbp2x-like_1"/>
    <property type="match status" value="1"/>
</dbReference>
<feature type="compositionally biased region" description="Low complexity" evidence="4">
    <location>
        <begin position="754"/>
        <end position="766"/>
    </location>
</feature>
<gene>
    <name evidence="6" type="ORF">DN757_19825</name>
</gene>
<dbReference type="InterPro" id="IPR050515">
    <property type="entry name" value="Beta-lactam/transpept"/>
</dbReference>
<dbReference type="Pfam" id="PF03793">
    <property type="entry name" value="PASTA"/>
    <property type="match status" value="1"/>
</dbReference>
<organism evidence="6 7">
    <name type="scientific">Paenibacillus silvae</name>
    <dbReference type="NCBI Taxonomy" id="1325358"/>
    <lineage>
        <taxon>Bacteria</taxon>
        <taxon>Bacillati</taxon>
        <taxon>Bacillota</taxon>
        <taxon>Bacilli</taxon>
        <taxon>Bacillales</taxon>
        <taxon>Paenibacillaceae</taxon>
        <taxon>Paenibacillus</taxon>
    </lineage>
</organism>
<evidence type="ECO:0000256" key="1">
    <source>
        <dbReference type="ARBA" id="ARBA00004370"/>
    </source>
</evidence>
<dbReference type="AlphaFoldDB" id="A0A2W6NE16"/>
<dbReference type="InterPro" id="IPR001460">
    <property type="entry name" value="PCN-bd_Tpept"/>
</dbReference>
<dbReference type="InterPro" id="IPR005543">
    <property type="entry name" value="PASTA_dom"/>
</dbReference>
<feature type="domain" description="PASTA" evidence="5">
    <location>
        <begin position="589"/>
        <end position="655"/>
    </location>
</feature>
<dbReference type="InterPro" id="IPR005311">
    <property type="entry name" value="PBP_dimer"/>
</dbReference>
<dbReference type="Proteomes" id="UP000249204">
    <property type="component" value="Unassembled WGS sequence"/>
</dbReference>
<dbReference type="InterPro" id="IPR012338">
    <property type="entry name" value="Beta-lactam/transpept-like"/>
</dbReference>
<dbReference type="GO" id="GO:0008658">
    <property type="term" value="F:penicillin binding"/>
    <property type="evidence" value="ECO:0007669"/>
    <property type="project" value="InterPro"/>
</dbReference>
<evidence type="ECO:0000313" key="6">
    <source>
        <dbReference type="EMBL" id="PZT53949.1"/>
    </source>
</evidence>
<comment type="subcellular location">
    <subcellularLocation>
        <location evidence="1">Membrane</location>
    </subcellularLocation>
</comment>
<comment type="similarity">
    <text evidence="2">Belongs to the transpeptidase family.</text>
</comment>
<keyword evidence="3" id="KW-0472">Membrane</keyword>
<accession>A0A2W6NE16</accession>
<feature type="domain" description="PASTA" evidence="5">
    <location>
        <begin position="657"/>
        <end position="713"/>
    </location>
</feature>
<dbReference type="Gene3D" id="3.90.1310.10">
    <property type="entry name" value="Penicillin-binding protein 2a (Domain 2)"/>
    <property type="match status" value="1"/>
</dbReference>
<evidence type="ECO:0000256" key="4">
    <source>
        <dbReference type="SAM" id="MobiDB-lite"/>
    </source>
</evidence>
<dbReference type="Gene3D" id="3.30.450.330">
    <property type="match status" value="1"/>
</dbReference>
<dbReference type="Gene3D" id="3.30.10.20">
    <property type="match status" value="1"/>
</dbReference>
<name>A0A2W6NE16_9BACL</name>
<evidence type="ECO:0000256" key="2">
    <source>
        <dbReference type="ARBA" id="ARBA00007171"/>
    </source>
</evidence>
<dbReference type="PROSITE" id="PS51178">
    <property type="entry name" value="PASTA"/>
    <property type="match status" value="2"/>
</dbReference>
<reference evidence="6 7" key="1">
    <citation type="submission" date="2018-06" db="EMBL/GenBank/DDBJ databases">
        <title>Isolation of heavy metals resistant Paenibacillus silvae NC2 from Gold-Copper mine in ZiJin, China.</title>
        <authorList>
            <person name="Xu J."/>
            <person name="Mazhar H.S."/>
            <person name="Rensing C."/>
        </authorList>
    </citation>
    <scope>NUCLEOTIDE SEQUENCE [LARGE SCALE GENOMIC DNA]</scope>
    <source>
        <strain evidence="6 7">NC2</strain>
    </source>
</reference>
<dbReference type="SUPFAM" id="SSF56519">
    <property type="entry name" value="Penicillin binding protein dimerisation domain"/>
    <property type="match status" value="1"/>
</dbReference>
<proteinExistence type="inferred from homology"/>
<dbReference type="SUPFAM" id="SSF56601">
    <property type="entry name" value="beta-lactamase/transpeptidase-like"/>
    <property type="match status" value="1"/>
</dbReference>
<dbReference type="GO" id="GO:0071555">
    <property type="term" value="P:cell wall organization"/>
    <property type="evidence" value="ECO:0007669"/>
    <property type="project" value="TreeGrafter"/>
</dbReference>
<dbReference type="RefSeq" id="WP_111271913.1">
    <property type="nucleotide sequence ID" value="NZ_QKWW01000058.1"/>
</dbReference>
<dbReference type="PANTHER" id="PTHR30627">
    <property type="entry name" value="PEPTIDOGLYCAN D,D-TRANSPEPTIDASE"/>
    <property type="match status" value="1"/>
</dbReference>
<dbReference type="Pfam" id="PF03717">
    <property type="entry name" value="PBP_dimer"/>
    <property type="match status" value="1"/>
</dbReference>
<comment type="caution">
    <text evidence="6">The sequence shown here is derived from an EMBL/GenBank/DDBJ whole genome shotgun (WGS) entry which is preliminary data.</text>
</comment>
<dbReference type="Gene3D" id="3.40.710.10">
    <property type="entry name" value="DD-peptidase/beta-lactamase superfamily"/>
    <property type="match status" value="1"/>
</dbReference>
<dbReference type="SUPFAM" id="SSF54184">
    <property type="entry name" value="Penicillin-binding protein 2x (pbp-2x), c-terminal domain"/>
    <property type="match status" value="2"/>
</dbReference>
<protein>
    <submittedName>
        <fullName evidence="6">Stage V sporulation protein D</fullName>
    </submittedName>
</protein>
<dbReference type="EMBL" id="QKWW01000058">
    <property type="protein sequence ID" value="PZT53949.1"/>
    <property type="molecule type" value="Genomic_DNA"/>
</dbReference>
<evidence type="ECO:0000259" key="5">
    <source>
        <dbReference type="PROSITE" id="PS51178"/>
    </source>
</evidence>
<sequence length="783" mass="84977">MVKRIKMRTLLIGGFITLFFLVLVTRIFFIQVVNGGEWQERAAGLIEREQTIKAARGTITDRNGNVLATDSPAYTVSVNPLLINQLGIEDEVTQKLSALLKKNESEMRALVTAKNSKGEFFQQREVRSEGYKISPELAEKVKALREELQDEYKAGNAIVMTQESKRFYPEQTLASHVLGYMSRDGKAVNGLEVSYNDVLTGTDGYLNYQKDAKGIKLPDSQDSYLPPQNGKNLKLTIDDTIQLYIEEAMKETVAKYNPLSMTVIAADPNTMEILGMANWPTFNPNTYASTPDQKNFINHATQSIYEPGSTFKIVTLAGAVEEKLFDPNAMFESKPTRIGGYTISDNGHSYGLISYLEGVKRSSNIAFVNLGYKMLGGERLRHYIDQFGFGKKTGIDLPSEAASPIKPLIYKSEIATAAYGHGLVQVTPIQQLAAISAVANGGKLLQPHLVKEIINPNDGSTEVIKPKVVRQVISKESAKLVSGYLEQVVADQTIGTGRNAYIEGYRVAGKTGTARKVINGQYSKSKDVVSFIGFAPVNNPKIAMLIVIDQPDGTNIGGGTAAAPVFKKVVSQTLQYMGVPKDTAKTNDKKSKETVVLQAKAPDLSGKTAKQARSQLLNSGIAYVTLGQGENVIRQYPQAGASMNPGQRVYLLTEESSKMKVPDLTGESLRDALEILSLMKVGVTTKGEGYVVKQKEQVSGEQRTVQLTLQTAKAAVTGIADEAPDSSDLDAEKKDETAKTDDKAAATEEKDESGGTQSQSDSQTQTNQEATSDSSAGEGASLP</sequence>
<dbReference type="SMART" id="SM00740">
    <property type="entry name" value="PASTA"/>
    <property type="match status" value="2"/>
</dbReference>
<dbReference type="Pfam" id="PF00905">
    <property type="entry name" value="Transpeptidase"/>
    <property type="match status" value="1"/>
</dbReference>
<feature type="compositionally biased region" description="Basic and acidic residues" evidence="4">
    <location>
        <begin position="730"/>
        <end position="748"/>
    </location>
</feature>
<dbReference type="InterPro" id="IPR036138">
    <property type="entry name" value="PBP_dimer_sf"/>
</dbReference>
<evidence type="ECO:0000256" key="3">
    <source>
        <dbReference type="ARBA" id="ARBA00023136"/>
    </source>
</evidence>
<dbReference type="GO" id="GO:0005886">
    <property type="term" value="C:plasma membrane"/>
    <property type="evidence" value="ECO:0007669"/>
    <property type="project" value="TreeGrafter"/>
</dbReference>
<dbReference type="PANTHER" id="PTHR30627:SF1">
    <property type="entry name" value="PEPTIDOGLYCAN D,D-TRANSPEPTIDASE FTSI"/>
    <property type="match status" value="1"/>
</dbReference>
<feature type="region of interest" description="Disordered" evidence="4">
    <location>
        <begin position="718"/>
        <end position="783"/>
    </location>
</feature>